<gene>
    <name evidence="2" type="ORF">NA56DRAFT_750316</name>
</gene>
<keyword evidence="2" id="KW-0808">Transferase</keyword>
<dbReference type="InterPro" id="IPR011009">
    <property type="entry name" value="Kinase-like_dom_sf"/>
</dbReference>
<dbReference type="PROSITE" id="PS50011">
    <property type="entry name" value="PROTEIN_KINASE_DOM"/>
    <property type="match status" value="1"/>
</dbReference>
<dbReference type="InterPro" id="IPR008271">
    <property type="entry name" value="Ser/Thr_kinase_AS"/>
</dbReference>
<dbReference type="PANTHER" id="PTHR44305:SF2">
    <property type="entry name" value="SI:DKEY-192D15.2"/>
    <property type="match status" value="1"/>
</dbReference>
<dbReference type="EMBL" id="KZ613488">
    <property type="protein sequence ID" value="PMD19612.1"/>
    <property type="molecule type" value="Genomic_DNA"/>
</dbReference>
<protein>
    <submittedName>
        <fullName evidence="2">Kinase-like protein</fullName>
    </submittedName>
</protein>
<keyword evidence="2" id="KW-0418">Kinase</keyword>
<keyword evidence="3" id="KW-1185">Reference proteome</keyword>
<dbReference type="GO" id="GO:0004672">
    <property type="term" value="F:protein kinase activity"/>
    <property type="evidence" value="ECO:0007669"/>
    <property type="project" value="InterPro"/>
</dbReference>
<dbReference type="SUPFAM" id="SSF56112">
    <property type="entry name" value="Protein kinase-like (PK-like)"/>
    <property type="match status" value="1"/>
</dbReference>
<dbReference type="Proteomes" id="UP000235672">
    <property type="component" value="Unassembled WGS sequence"/>
</dbReference>
<dbReference type="SMART" id="SM00220">
    <property type="entry name" value="S_TKc"/>
    <property type="match status" value="1"/>
</dbReference>
<feature type="domain" description="Protein kinase" evidence="1">
    <location>
        <begin position="95"/>
        <end position="411"/>
    </location>
</feature>
<evidence type="ECO:0000313" key="2">
    <source>
        <dbReference type="EMBL" id="PMD19612.1"/>
    </source>
</evidence>
<dbReference type="InterPro" id="IPR053083">
    <property type="entry name" value="TF_kinase-domain_protein"/>
</dbReference>
<dbReference type="STRING" id="1745343.A0A2J6Q017"/>
<dbReference type="AlphaFoldDB" id="A0A2J6Q017"/>
<accession>A0A2J6Q017</accession>
<name>A0A2J6Q017_9HELO</name>
<reference evidence="2 3" key="1">
    <citation type="submission" date="2016-05" db="EMBL/GenBank/DDBJ databases">
        <title>A degradative enzymes factory behind the ericoid mycorrhizal symbiosis.</title>
        <authorList>
            <consortium name="DOE Joint Genome Institute"/>
            <person name="Martino E."/>
            <person name="Morin E."/>
            <person name="Grelet G."/>
            <person name="Kuo A."/>
            <person name="Kohler A."/>
            <person name="Daghino S."/>
            <person name="Barry K."/>
            <person name="Choi C."/>
            <person name="Cichocki N."/>
            <person name="Clum A."/>
            <person name="Copeland A."/>
            <person name="Hainaut M."/>
            <person name="Haridas S."/>
            <person name="Labutti K."/>
            <person name="Lindquist E."/>
            <person name="Lipzen A."/>
            <person name="Khouja H.-R."/>
            <person name="Murat C."/>
            <person name="Ohm R."/>
            <person name="Olson A."/>
            <person name="Spatafora J."/>
            <person name="Veneault-Fourrey C."/>
            <person name="Henrissat B."/>
            <person name="Grigoriev I."/>
            <person name="Martin F."/>
            <person name="Perotto S."/>
        </authorList>
    </citation>
    <scope>NUCLEOTIDE SEQUENCE [LARGE SCALE GENOMIC DNA]</scope>
    <source>
        <strain evidence="2 3">UAMH 7357</strain>
    </source>
</reference>
<dbReference type="Pfam" id="PF00069">
    <property type="entry name" value="Pkinase"/>
    <property type="match status" value="1"/>
</dbReference>
<organism evidence="2 3">
    <name type="scientific">Hyaloscypha hepaticicola</name>
    <dbReference type="NCBI Taxonomy" id="2082293"/>
    <lineage>
        <taxon>Eukaryota</taxon>
        <taxon>Fungi</taxon>
        <taxon>Dikarya</taxon>
        <taxon>Ascomycota</taxon>
        <taxon>Pezizomycotina</taxon>
        <taxon>Leotiomycetes</taxon>
        <taxon>Helotiales</taxon>
        <taxon>Hyaloscyphaceae</taxon>
        <taxon>Hyaloscypha</taxon>
    </lineage>
</organism>
<evidence type="ECO:0000259" key="1">
    <source>
        <dbReference type="PROSITE" id="PS50011"/>
    </source>
</evidence>
<evidence type="ECO:0000313" key="3">
    <source>
        <dbReference type="Proteomes" id="UP000235672"/>
    </source>
</evidence>
<dbReference type="PANTHER" id="PTHR44305">
    <property type="entry name" value="SI:DKEY-192D15.2-RELATED"/>
    <property type="match status" value="1"/>
</dbReference>
<dbReference type="PROSITE" id="PS00108">
    <property type="entry name" value="PROTEIN_KINASE_ST"/>
    <property type="match status" value="1"/>
</dbReference>
<dbReference type="GO" id="GO:0005524">
    <property type="term" value="F:ATP binding"/>
    <property type="evidence" value="ECO:0007669"/>
    <property type="project" value="InterPro"/>
</dbReference>
<dbReference type="Gene3D" id="1.10.510.10">
    <property type="entry name" value="Transferase(Phosphotransferase) domain 1"/>
    <property type="match status" value="1"/>
</dbReference>
<dbReference type="OrthoDB" id="4062651at2759"/>
<proteinExistence type="predicted"/>
<dbReference type="InterPro" id="IPR000719">
    <property type="entry name" value="Prot_kinase_dom"/>
</dbReference>
<sequence length="476" mass="54361">MSLHFETTAAIINKFRTYRGDLSWTPEEIRDNYQVEDLVPPPRFKPPHPGFTDLLPLPPPPANPPFSQEQNFINSAPPDLEDATQTGISGGPGNWRGKKFLGRGNSGYVGLWEYTRKNPKDVPYRQVVVKESSETIPGDDLRHEGTLLTKLRDTKSQHIVHILNDPQVVDAQAEHINPAWNNKVRRLIMECCPVGDLTDLGRHICETTLWRIFECLIDGITVLEVGNDWTVSNEPEATPRPNWEHIVHFDLKPGNILLGEDRLTHFTAPVCKVGDFALAWRYNSDATWRERFELREKGTTTFYAPEQFSESWEAANYQTLGIAGLYEKSNIWGIGYIMYCLVLIRYRGPDPMEPFTPRWKLNNETAKGRTFGLPLRGQSPHYSRALTDLVQECLYGQPGHRPGLNELKPRVQDGWKAAFKANATIDAWEDFLPHPPPPPPPKIKRQVCKGICKTEKLCKRKATADRYCRQHQNQRP</sequence>